<organism evidence="4 5">
    <name type="scientific">Pigmentiphaga kullae</name>
    <dbReference type="NCBI Taxonomy" id="151784"/>
    <lineage>
        <taxon>Bacteria</taxon>
        <taxon>Pseudomonadati</taxon>
        <taxon>Pseudomonadota</taxon>
        <taxon>Betaproteobacteria</taxon>
        <taxon>Burkholderiales</taxon>
        <taxon>Alcaligenaceae</taxon>
        <taxon>Pigmentiphaga</taxon>
    </lineage>
</organism>
<reference evidence="4 5" key="1">
    <citation type="submission" date="2019-02" db="EMBL/GenBank/DDBJ databases">
        <title>Genomic Encyclopedia of Type Strains, Phase IV (KMG-IV): sequencing the most valuable type-strain genomes for metagenomic binning, comparative biology and taxonomic classification.</title>
        <authorList>
            <person name="Goeker M."/>
        </authorList>
    </citation>
    <scope>NUCLEOTIDE SEQUENCE [LARGE SCALE GENOMIC DNA]</scope>
    <source>
        <strain evidence="4 5">K24</strain>
    </source>
</reference>
<evidence type="ECO:0000313" key="4">
    <source>
        <dbReference type="EMBL" id="RZS80346.1"/>
    </source>
</evidence>
<dbReference type="InterPro" id="IPR011250">
    <property type="entry name" value="OMP/PagP_B-barrel"/>
</dbReference>
<comment type="subunit">
    <text evidence="1">Homodimer.</text>
</comment>
<dbReference type="Proteomes" id="UP000292445">
    <property type="component" value="Unassembled WGS sequence"/>
</dbReference>
<sequence>MKKTALAAALLALASFSAHGADPTGGFANGGWSAQYGVVDGNHRATLNYETSPLWHMKLGSTRLEVVGELGGSYWWTSSALPGYARRMWQLNAIPMFRWWPTERFYIEGGIGATAVSETKFHDKDISSTFQFGDHIGAGFKLADNMRLGLRVSHFSNGGMKKPNQGLNQVQLNFAMGF</sequence>
<dbReference type="EC" id="3.1.1.77" evidence="1"/>
<dbReference type="SUPFAM" id="SSF56925">
    <property type="entry name" value="OMPA-like"/>
    <property type="match status" value="1"/>
</dbReference>
<evidence type="ECO:0000256" key="3">
    <source>
        <dbReference type="SAM" id="SignalP"/>
    </source>
</evidence>
<comment type="function">
    <text evidence="1">Has lipid A 3-O-deacylase activity. Hydrolyzes the ester bond at the 3 position of lipid A, a bioactive component of lipopolysaccharide (LPS), thereby releasing the primary fatty acyl moiety.</text>
</comment>
<feature type="chain" id="PRO_5020266040" description="Lipid A deacylase" evidence="3">
    <location>
        <begin position="21"/>
        <end position="178"/>
    </location>
</feature>
<gene>
    <name evidence="4" type="ORF">EV675_2946</name>
</gene>
<dbReference type="Gene3D" id="2.40.160.20">
    <property type="match status" value="1"/>
</dbReference>
<dbReference type="GO" id="GO:0050528">
    <property type="term" value="F:acyloxyacyl hydrolase activity"/>
    <property type="evidence" value="ECO:0007669"/>
    <property type="project" value="UniProtKB-EC"/>
</dbReference>
<dbReference type="GO" id="GO:0009279">
    <property type="term" value="C:cell outer membrane"/>
    <property type="evidence" value="ECO:0007669"/>
    <property type="project" value="UniProtKB-SubCell"/>
</dbReference>
<comment type="similarity">
    <text evidence="1">Belongs to the PagL family.</text>
</comment>
<comment type="catalytic activity">
    <reaction evidence="1">
        <text>a 3-(acyloxy)acyl derivative of bacterial toxin + H2O = a 3-hydroxyacyl derivative of bacterial toxin + a fatty acid + H(+)</text>
        <dbReference type="Rhea" id="RHEA:12032"/>
        <dbReference type="ChEBI" id="CHEBI:15377"/>
        <dbReference type="ChEBI" id="CHEBI:15378"/>
        <dbReference type="ChEBI" id="CHEBI:28868"/>
        <dbReference type="ChEBI" id="CHEBI:136853"/>
        <dbReference type="ChEBI" id="CHEBI:140675"/>
        <dbReference type="EC" id="3.1.1.77"/>
    </reaction>
</comment>
<dbReference type="AlphaFoldDB" id="A0A4Q7NBM4"/>
<evidence type="ECO:0000256" key="1">
    <source>
        <dbReference type="PIRNR" id="PIRNR029681"/>
    </source>
</evidence>
<dbReference type="PIRSF" id="PIRSF029681">
    <property type="entry name" value="PagL"/>
    <property type="match status" value="1"/>
</dbReference>
<dbReference type="InterPro" id="IPR018550">
    <property type="entry name" value="Lipid-A_deacylase-rel"/>
</dbReference>
<dbReference type="Pfam" id="PF09411">
    <property type="entry name" value="PagL"/>
    <property type="match status" value="1"/>
</dbReference>
<evidence type="ECO:0000256" key="2">
    <source>
        <dbReference type="PIRSR" id="PIRSR029681-2"/>
    </source>
</evidence>
<protein>
    <recommendedName>
        <fullName evidence="1">Lipid A deacylase</fullName>
        <ecNumber evidence="1">3.1.1.77</ecNumber>
    </recommendedName>
    <alternativeName>
        <fullName evidence="1">LPS 3-O-deacylase</fullName>
    </alternativeName>
    <alternativeName>
        <fullName evidence="1">Outer membrane enzyme</fullName>
    </alternativeName>
</protein>
<dbReference type="RefSeq" id="WP_130358121.1">
    <property type="nucleotide sequence ID" value="NZ_SGXC01000002.1"/>
</dbReference>
<keyword evidence="5" id="KW-1185">Reference proteome</keyword>
<comment type="subcellular location">
    <subcellularLocation>
        <location evidence="1">Cell outer membrane</location>
        <topology evidence="1">Multi-pass membrane protein</topology>
    </subcellularLocation>
</comment>
<keyword evidence="3" id="KW-0732">Signal</keyword>
<comment type="caution">
    <text evidence="4">The sequence shown here is derived from an EMBL/GenBank/DDBJ whole genome shotgun (WGS) entry which is preliminary data.</text>
</comment>
<name>A0A4Q7NBM4_9BURK</name>
<accession>A0A4Q7NBM4</accession>
<proteinExistence type="inferred from homology"/>
<dbReference type="OrthoDB" id="5297282at2"/>
<feature type="site" description="Critical for activity" evidence="2">
    <location>
        <position position="157"/>
    </location>
</feature>
<keyword evidence="1" id="KW-0472">Membrane</keyword>
<keyword evidence="1" id="KW-0378">Hydrolase</keyword>
<keyword evidence="1" id="KW-0998">Cell outer membrane</keyword>
<feature type="signal peptide" evidence="3">
    <location>
        <begin position="1"/>
        <end position="20"/>
    </location>
</feature>
<dbReference type="EMBL" id="SGXC01000002">
    <property type="protein sequence ID" value="RZS80346.1"/>
    <property type="molecule type" value="Genomic_DNA"/>
</dbReference>
<evidence type="ECO:0000313" key="5">
    <source>
        <dbReference type="Proteomes" id="UP000292445"/>
    </source>
</evidence>